<dbReference type="RefSeq" id="WP_072995991.1">
    <property type="nucleotide sequence ID" value="NZ_FRAM01000001.1"/>
</dbReference>
<gene>
    <name evidence="3" type="ORF">SAMN05444371_0221</name>
</gene>
<accession>A0A1M6N6J5</accession>
<dbReference type="CDD" id="cd07067">
    <property type="entry name" value="HP_PGM_like"/>
    <property type="match status" value="1"/>
</dbReference>
<proteinExistence type="predicted"/>
<dbReference type="Pfam" id="PF00300">
    <property type="entry name" value="His_Phos_1"/>
    <property type="match status" value="1"/>
</dbReference>
<dbReference type="Proteomes" id="UP000184498">
    <property type="component" value="Unassembled WGS sequence"/>
</dbReference>
<reference evidence="4" key="1">
    <citation type="submission" date="2016-11" db="EMBL/GenBank/DDBJ databases">
        <authorList>
            <person name="Varghese N."/>
            <person name="Submissions S."/>
        </authorList>
    </citation>
    <scope>NUCLEOTIDE SEQUENCE [LARGE SCALE GENOMIC DNA]</scope>
    <source>
        <strain evidence="4">DSM 18016</strain>
    </source>
</reference>
<dbReference type="Gene3D" id="3.40.50.1240">
    <property type="entry name" value="Phosphoglycerate mutase-like"/>
    <property type="match status" value="1"/>
</dbReference>
<evidence type="ECO:0000256" key="1">
    <source>
        <dbReference type="PIRSR" id="PIRSR613078-1"/>
    </source>
</evidence>
<dbReference type="EMBL" id="FRAM01000001">
    <property type="protein sequence ID" value="SHJ91320.1"/>
    <property type="molecule type" value="Genomic_DNA"/>
</dbReference>
<feature type="active site" description="Proton donor/acceptor" evidence="1">
    <location>
        <position position="84"/>
    </location>
</feature>
<organism evidence="3 4">
    <name type="scientific">Epilithonimonas mollis</name>
    <dbReference type="NCBI Taxonomy" id="216903"/>
    <lineage>
        <taxon>Bacteria</taxon>
        <taxon>Pseudomonadati</taxon>
        <taxon>Bacteroidota</taxon>
        <taxon>Flavobacteriia</taxon>
        <taxon>Flavobacteriales</taxon>
        <taxon>Weeksellaceae</taxon>
        <taxon>Chryseobacterium group</taxon>
        <taxon>Epilithonimonas</taxon>
    </lineage>
</organism>
<protein>
    <submittedName>
        <fullName evidence="3">Phosphohistidine phosphatase</fullName>
    </submittedName>
</protein>
<evidence type="ECO:0000313" key="4">
    <source>
        <dbReference type="Proteomes" id="UP000184498"/>
    </source>
</evidence>
<name>A0A1M6N6J5_9FLAO</name>
<dbReference type="OrthoDB" id="9810154at2"/>
<dbReference type="InterPro" id="IPR013078">
    <property type="entry name" value="His_Pase_superF_clade-1"/>
</dbReference>
<dbReference type="AlphaFoldDB" id="A0A1M6N6J5"/>
<sequence length="160" mass="18342">MKTLLLVRHSKSDWPENMDDFERPLTEVGKINAPKMAEFLKLKNIDIDAFVTSPAVRAKETCELFSKVYGKNYAMQEKLYRPSEENFLSVIFDTDNNVSSLALFSHNNGISNFANSLADEIVNLPTSGVVAYEIDCDQWSDFEMANKKFLFFYSPKNFNQ</sequence>
<feature type="binding site" evidence="2">
    <location>
        <position position="57"/>
    </location>
    <ligand>
        <name>substrate</name>
    </ligand>
</feature>
<evidence type="ECO:0000313" key="3">
    <source>
        <dbReference type="EMBL" id="SHJ91320.1"/>
    </source>
</evidence>
<dbReference type="SUPFAM" id="SSF53254">
    <property type="entry name" value="Phosphoglycerate mutase-like"/>
    <property type="match status" value="1"/>
</dbReference>
<dbReference type="InterPro" id="IPR029033">
    <property type="entry name" value="His_PPase_superfam"/>
</dbReference>
<keyword evidence="4" id="KW-1185">Reference proteome</keyword>
<evidence type="ECO:0000256" key="2">
    <source>
        <dbReference type="PIRSR" id="PIRSR613078-2"/>
    </source>
</evidence>
<feature type="active site" description="Tele-phosphohistidine intermediate" evidence="1">
    <location>
        <position position="9"/>
    </location>
</feature>
<dbReference type="STRING" id="216903.SAMN05444371_0221"/>